<gene>
    <name evidence="3" type="ORF">AK812_SmicGene3112</name>
</gene>
<name>A0A1Q9EZU4_SYMMI</name>
<feature type="transmembrane region" description="Helical" evidence="2">
    <location>
        <begin position="219"/>
        <end position="241"/>
    </location>
</feature>
<comment type="caution">
    <text evidence="3">The sequence shown here is derived from an EMBL/GenBank/DDBJ whole genome shotgun (WGS) entry which is preliminary data.</text>
</comment>
<organism evidence="3 4">
    <name type="scientific">Symbiodinium microadriaticum</name>
    <name type="common">Dinoflagellate</name>
    <name type="synonym">Zooxanthella microadriatica</name>
    <dbReference type="NCBI Taxonomy" id="2951"/>
    <lineage>
        <taxon>Eukaryota</taxon>
        <taxon>Sar</taxon>
        <taxon>Alveolata</taxon>
        <taxon>Dinophyceae</taxon>
        <taxon>Suessiales</taxon>
        <taxon>Symbiodiniaceae</taxon>
        <taxon>Symbiodinium</taxon>
    </lineage>
</organism>
<sequence length="660" mass="73131">MQPEQHVGRRLKGSVLAQATGTKQGPVASEAAAWQLSCSGRMGADSKLSAEVGGGIAVRPIAIFTPVMMGTIMSVPLRHDINREGDGDGALMIHDGGGDDFVMQAHAVAGTCSVVPGVALRVSRDLCEFNKAAQAWIEKDSHAVQYERDRYRNRRKMSCMETVFDAALDRSDDFNCDVREDDCDCWRSFCDCWTGFLEVCIRFCKGLCKIIGNLQASCNLMLCGLMMGLGLMGTMLTLAYLCAAAHPKDAWGAAGWSFAVLGLLLAMEFARWLCLVLVLMTGLKSDLVFHSAWVCFLYVLVPILALTCVVYAAVHYIYRGFWWTVFIHILSCCIQLFANAIAGVISYVGGPPGDGIMIAEACRELTYIQAAFARAQLQTAEALAREERHRAERAKLLTFEGNVLPRKDLPCVCSWPGKYEGAWEALVKSSRKGQTSAAVVFLPKDSERFGKHDTIPAGENLEGSCWCTPLYGEPKPWGCHWWSCWIANIEVAVQQGSRLQVFFFEGSLHQGKVESFATAGREHMERERIFLKKEEFFKSKAFGDSVAAGLEGLSSSRREDGSSQRSRELHRLFLAWLPDDERDFLEASEGLGNSQKAEVAWLELKGYEYEAVDVAKWMASKNADETRLYEAWILARNGTSSRMREADDAARPICIGLPRE</sequence>
<dbReference type="EMBL" id="LSRX01000036">
    <property type="protein sequence ID" value="OLQ12917.1"/>
    <property type="molecule type" value="Genomic_DNA"/>
</dbReference>
<dbReference type="Proteomes" id="UP000186817">
    <property type="component" value="Unassembled WGS sequence"/>
</dbReference>
<evidence type="ECO:0000256" key="1">
    <source>
        <dbReference type="SAM" id="MobiDB-lite"/>
    </source>
</evidence>
<evidence type="ECO:0000256" key="2">
    <source>
        <dbReference type="SAM" id="Phobius"/>
    </source>
</evidence>
<evidence type="ECO:0000313" key="4">
    <source>
        <dbReference type="Proteomes" id="UP000186817"/>
    </source>
</evidence>
<dbReference type="AlphaFoldDB" id="A0A1Q9EZU4"/>
<protein>
    <submittedName>
        <fullName evidence="3">Uncharacterized protein</fullName>
    </submittedName>
</protein>
<accession>A0A1Q9EZU4</accession>
<keyword evidence="2" id="KW-0812">Transmembrane</keyword>
<feature type="transmembrane region" description="Helical" evidence="2">
    <location>
        <begin position="292"/>
        <end position="314"/>
    </location>
</feature>
<dbReference type="OrthoDB" id="10279148at2759"/>
<feature type="transmembrane region" description="Helical" evidence="2">
    <location>
        <begin position="320"/>
        <end position="348"/>
    </location>
</feature>
<evidence type="ECO:0000313" key="3">
    <source>
        <dbReference type="EMBL" id="OLQ12917.1"/>
    </source>
</evidence>
<proteinExistence type="predicted"/>
<reference evidence="3 4" key="1">
    <citation type="submission" date="2016-02" db="EMBL/GenBank/DDBJ databases">
        <title>Genome analysis of coral dinoflagellate symbionts highlights evolutionary adaptations to a symbiotic lifestyle.</title>
        <authorList>
            <person name="Aranda M."/>
            <person name="Li Y."/>
            <person name="Liew Y.J."/>
            <person name="Baumgarten S."/>
            <person name="Simakov O."/>
            <person name="Wilson M."/>
            <person name="Piel J."/>
            <person name="Ashoor H."/>
            <person name="Bougouffa S."/>
            <person name="Bajic V.B."/>
            <person name="Ryu T."/>
            <person name="Ravasi T."/>
            <person name="Bayer T."/>
            <person name="Micklem G."/>
            <person name="Kim H."/>
            <person name="Bhak J."/>
            <person name="Lajeunesse T.C."/>
            <person name="Voolstra C.R."/>
        </authorList>
    </citation>
    <scope>NUCLEOTIDE SEQUENCE [LARGE SCALE GENOMIC DNA]</scope>
    <source>
        <strain evidence="3 4">CCMP2467</strain>
    </source>
</reference>
<feature type="transmembrane region" description="Helical" evidence="2">
    <location>
        <begin position="253"/>
        <end position="280"/>
    </location>
</feature>
<feature type="region of interest" description="Disordered" evidence="1">
    <location>
        <begin position="1"/>
        <end position="22"/>
    </location>
</feature>
<keyword evidence="2" id="KW-0472">Membrane</keyword>
<keyword evidence="2" id="KW-1133">Transmembrane helix</keyword>
<keyword evidence="4" id="KW-1185">Reference proteome</keyword>